<dbReference type="KEGG" id="mflu:HZU40_31025"/>
<dbReference type="Gene3D" id="1.10.357.10">
    <property type="entry name" value="Tetracycline Repressor, domain 2"/>
    <property type="match status" value="1"/>
</dbReference>
<evidence type="ECO:0000313" key="5">
    <source>
        <dbReference type="EMBL" id="QNJ92513.1"/>
    </source>
</evidence>
<dbReference type="SUPFAM" id="SSF46689">
    <property type="entry name" value="Homeodomain-like"/>
    <property type="match status" value="1"/>
</dbReference>
<accession>A0A7G8PDU7</accession>
<dbReference type="KEGG" id="mflu:HZU40_23755"/>
<dbReference type="Pfam" id="PF00440">
    <property type="entry name" value="TetR_N"/>
    <property type="match status" value="1"/>
</dbReference>
<sequence>MVAVTRTPRGEWIEQGLKALASGGPDAVRIEALAQSLGVSKGGFYGFFADRTALLDALLDTWESEAINEVLAHAAAEGGDARTKLQRAGQLTFASDRLLPIDLAIRDWARRDRVVAQRLRRVDNQRMEYMRELLATFCSDPVEIEARAFLAFSLVLGNHLLAAQHGTHTRNEVLARAAKLLLDDPSQQTRP</sequence>
<dbReference type="EMBL" id="CP059894">
    <property type="protein sequence ID" value="QNJ92513.1"/>
    <property type="molecule type" value="Genomic_DNA"/>
</dbReference>
<dbReference type="GO" id="GO:0003677">
    <property type="term" value="F:DNA binding"/>
    <property type="evidence" value="ECO:0007669"/>
    <property type="project" value="UniProtKB-UniRule"/>
</dbReference>
<dbReference type="PROSITE" id="PS50977">
    <property type="entry name" value="HTH_TETR_2"/>
    <property type="match status" value="1"/>
</dbReference>
<evidence type="ECO:0000313" key="6">
    <source>
        <dbReference type="Proteomes" id="UP000515498"/>
    </source>
</evidence>
<feature type="DNA-binding region" description="H-T-H motif" evidence="2">
    <location>
        <begin position="29"/>
        <end position="48"/>
    </location>
</feature>
<dbReference type="AlphaFoldDB" id="A0A7G8PDU7"/>
<name>A0A7G8PDU7_9MYCO</name>
<feature type="domain" description="HTH tetR-type" evidence="3">
    <location>
        <begin position="6"/>
        <end position="66"/>
    </location>
</feature>
<reference evidence="5 6" key="1">
    <citation type="submission" date="2020-07" db="EMBL/GenBank/DDBJ databases">
        <title>Draft genome sequence of four isobutane-metabolizing strains capable of cometabolically degrading diverse ether contaminants.</title>
        <authorList>
            <person name="Chen W."/>
            <person name="Faulkner N."/>
            <person name="Smith C."/>
            <person name="Hyman M."/>
        </authorList>
    </citation>
    <scope>NUCLEOTIDE SEQUENCE [LARGE SCALE GENOMIC DNA]</scope>
    <source>
        <strain evidence="5 6">2A</strain>
    </source>
</reference>
<organism evidence="5 6">
    <name type="scientific">Mycolicibacterium fluoranthenivorans</name>
    <dbReference type="NCBI Taxonomy" id="258505"/>
    <lineage>
        <taxon>Bacteria</taxon>
        <taxon>Bacillati</taxon>
        <taxon>Actinomycetota</taxon>
        <taxon>Actinomycetes</taxon>
        <taxon>Mycobacteriales</taxon>
        <taxon>Mycobacteriaceae</taxon>
        <taxon>Mycolicibacterium</taxon>
    </lineage>
</organism>
<evidence type="ECO:0000256" key="2">
    <source>
        <dbReference type="PROSITE-ProRule" id="PRU00335"/>
    </source>
</evidence>
<evidence type="ECO:0000313" key="4">
    <source>
        <dbReference type="EMBL" id="QNJ91211.1"/>
    </source>
</evidence>
<dbReference type="EMBL" id="CP059894">
    <property type="protein sequence ID" value="QNJ91211.1"/>
    <property type="molecule type" value="Genomic_DNA"/>
</dbReference>
<evidence type="ECO:0000259" key="3">
    <source>
        <dbReference type="PROSITE" id="PS50977"/>
    </source>
</evidence>
<dbReference type="InterPro" id="IPR009057">
    <property type="entry name" value="Homeodomain-like_sf"/>
</dbReference>
<dbReference type="Proteomes" id="UP000515498">
    <property type="component" value="Chromosome"/>
</dbReference>
<keyword evidence="1 2" id="KW-0238">DNA-binding</keyword>
<dbReference type="InterPro" id="IPR001647">
    <property type="entry name" value="HTH_TetR"/>
</dbReference>
<evidence type="ECO:0000256" key="1">
    <source>
        <dbReference type="ARBA" id="ARBA00023125"/>
    </source>
</evidence>
<gene>
    <name evidence="4" type="ORF">HZU40_23755</name>
    <name evidence="5" type="ORF">HZU40_31025</name>
</gene>
<proteinExistence type="predicted"/>
<dbReference type="RefSeq" id="WP_187096023.1">
    <property type="nucleotide sequence ID" value="NZ_CP059894.1"/>
</dbReference>
<protein>
    <submittedName>
        <fullName evidence="5">TetR/AcrR family transcriptional regulator</fullName>
    </submittedName>
</protein>